<dbReference type="RefSeq" id="WP_142708188.1">
    <property type="nucleotide sequence ID" value="NZ_VIRS01000027.1"/>
</dbReference>
<feature type="domain" description="Mycothiol-dependent maleylpyruvate isomerase metal-binding" evidence="1">
    <location>
        <begin position="28"/>
        <end position="135"/>
    </location>
</feature>
<sequence>MSAPDVETPISALARIDHAEAMDLTVTEHDRFYTLLDGLAPDEWARATDCQGWDVRAIAVHVLGSARAQASVRELVRQVRAGRRSGQKRWRDRANAAQLAEGAALKPDALPDLWAVASYQALHARQRIPGPVRALPLLPLGTVDGVKFGWKPVEYLYGIGFTRSVWMHRLDITGATGREPHTTPEHDGRIVADLVAEWAGTHSEPFTLRLTGPAGGKFVRDPDHPGEVVERDAVEFARILTGRSPGEGVLRHPLPLV</sequence>
<keyword evidence="2" id="KW-0670">Pyruvate</keyword>
<dbReference type="OrthoDB" id="5185819at2"/>
<dbReference type="SUPFAM" id="SSF109854">
    <property type="entry name" value="DinB/YfiT-like putative metalloenzymes"/>
    <property type="match status" value="1"/>
</dbReference>
<dbReference type="Gene3D" id="1.20.120.450">
    <property type="entry name" value="dinb family like domain"/>
    <property type="match status" value="1"/>
</dbReference>
<dbReference type="InterPro" id="IPR024344">
    <property type="entry name" value="MDMPI_metal-binding"/>
</dbReference>
<dbReference type="Pfam" id="PF11716">
    <property type="entry name" value="MDMPI_N"/>
    <property type="match status" value="1"/>
</dbReference>
<keyword evidence="2" id="KW-0413">Isomerase</keyword>
<dbReference type="InterPro" id="IPR034660">
    <property type="entry name" value="DinB/YfiT-like"/>
</dbReference>
<dbReference type="AlphaFoldDB" id="A0A545AJ17"/>
<comment type="caution">
    <text evidence="2">The sequence shown here is derived from an EMBL/GenBank/DDBJ whole genome shotgun (WGS) entry which is preliminary data.</text>
</comment>
<dbReference type="GO" id="GO:0046872">
    <property type="term" value="F:metal ion binding"/>
    <property type="evidence" value="ECO:0007669"/>
    <property type="project" value="InterPro"/>
</dbReference>
<evidence type="ECO:0000259" key="1">
    <source>
        <dbReference type="Pfam" id="PF11716"/>
    </source>
</evidence>
<proteinExistence type="predicted"/>
<keyword evidence="3" id="KW-1185">Reference proteome</keyword>
<organism evidence="2 3">
    <name type="scientific">Cryptosporangium phraense</name>
    <dbReference type="NCBI Taxonomy" id="2593070"/>
    <lineage>
        <taxon>Bacteria</taxon>
        <taxon>Bacillati</taxon>
        <taxon>Actinomycetota</taxon>
        <taxon>Actinomycetes</taxon>
        <taxon>Cryptosporangiales</taxon>
        <taxon>Cryptosporangiaceae</taxon>
        <taxon>Cryptosporangium</taxon>
    </lineage>
</organism>
<reference evidence="2 3" key="1">
    <citation type="submission" date="2019-07" db="EMBL/GenBank/DDBJ databases">
        <title>Cryptosporangium phraense sp. nov., isolated from plant litter.</title>
        <authorList>
            <person name="Suriyachadkun C."/>
        </authorList>
    </citation>
    <scope>NUCLEOTIDE SEQUENCE [LARGE SCALE GENOMIC DNA]</scope>
    <source>
        <strain evidence="2 3">A-T 5661</strain>
    </source>
</reference>
<dbReference type="GO" id="GO:0016853">
    <property type="term" value="F:isomerase activity"/>
    <property type="evidence" value="ECO:0007669"/>
    <property type="project" value="UniProtKB-KW"/>
</dbReference>
<dbReference type="NCBIfam" id="TIGR03083">
    <property type="entry name" value="maleylpyruvate isomerase family mycothiol-dependent enzyme"/>
    <property type="match status" value="1"/>
</dbReference>
<accession>A0A545AJ17</accession>
<name>A0A545AJ17_9ACTN</name>
<dbReference type="InterPro" id="IPR017517">
    <property type="entry name" value="Maleyloyr_isom"/>
</dbReference>
<dbReference type="EMBL" id="VIRS01000027">
    <property type="protein sequence ID" value="TQS41317.1"/>
    <property type="molecule type" value="Genomic_DNA"/>
</dbReference>
<gene>
    <name evidence="2" type="ORF">FL583_29830</name>
</gene>
<dbReference type="Proteomes" id="UP000317982">
    <property type="component" value="Unassembled WGS sequence"/>
</dbReference>
<protein>
    <submittedName>
        <fullName evidence="2">Maleylpyruvate isomerase family mycothiol-dependent enzyme</fullName>
    </submittedName>
</protein>
<evidence type="ECO:0000313" key="3">
    <source>
        <dbReference type="Proteomes" id="UP000317982"/>
    </source>
</evidence>
<evidence type="ECO:0000313" key="2">
    <source>
        <dbReference type="EMBL" id="TQS41317.1"/>
    </source>
</evidence>
<dbReference type="InParanoid" id="A0A545AJ17"/>